<protein>
    <submittedName>
        <fullName evidence="4">DUF2345 domain-containing protein</fullName>
    </submittedName>
</protein>
<evidence type="ECO:0000313" key="5">
    <source>
        <dbReference type="Proteomes" id="UP000537729"/>
    </source>
</evidence>
<dbReference type="InterPro" id="IPR028244">
    <property type="entry name" value="T6SS_Rhs_Vgr_dom"/>
</dbReference>
<dbReference type="Pfam" id="PF13296">
    <property type="entry name" value="T6SS_Vgr"/>
    <property type="match status" value="1"/>
</dbReference>
<evidence type="ECO:0000256" key="1">
    <source>
        <dbReference type="SAM" id="MobiDB-lite"/>
    </source>
</evidence>
<evidence type="ECO:0000259" key="3">
    <source>
        <dbReference type="Pfam" id="PF13296"/>
    </source>
</evidence>
<evidence type="ECO:0000313" key="4">
    <source>
        <dbReference type="EMBL" id="NMY13172.1"/>
    </source>
</evidence>
<dbReference type="Pfam" id="PF10106">
    <property type="entry name" value="DUF2345"/>
    <property type="match status" value="1"/>
</dbReference>
<dbReference type="EMBL" id="JAAQWG010000082">
    <property type="protein sequence ID" value="NMY13172.1"/>
    <property type="molecule type" value="Genomic_DNA"/>
</dbReference>
<accession>A0A7Y1ACC8</accession>
<feature type="compositionally biased region" description="Polar residues" evidence="1">
    <location>
        <begin position="81"/>
        <end position="92"/>
    </location>
</feature>
<sequence length="304" mass="31468">MGHLKQNKDNKRLADRGYGVELHTQAQGALRAGTGLLLTTEPADQQMQAKGLLAELEKAQGQVDQLADSARQQKAGLASDGKQSPTSEALQNSQEILRATQQGTASGAGIGGGEGQVAAWSKPLLALYGQAGVLSLTPKHQVWATGTQCLLNAGADINLTAQGHTAFLAAQGLVLFTRGAGENSRPIANTGIALHAATGSVSVQAQSDKISVAAQQNIRMVSTQGNAHVQGKEHLLLNVQGATIRLEGDNIEIHAPGAVTFKAQRHALTGPKNGAPNPAVLNKGRFTGCEFKNSEADMSGASVV</sequence>
<gene>
    <name evidence="4" type="ORF">HBO38_32985</name>
</gene>
<dbReference type="Proteomes" id="UP000537729">
    <property type="component" value="Unassembled WGS sequence"/>
</dbReference>
<feature type="region of interest" description="Disordered" evidence="1">
    <location>
        <begin position="64"/>
        <end position="92"/>
    </location>
</feature>
<dbReference type="InterPro" id="IPR018769">
    <property type="entry name" value="VgrG2_DUF2345"/>
</dbReference>
<feature type="domain" description="DUF2345" evidence="2">
    <location>
        <begin position="113"/>
        <end position="272"/>
    </location>
</feature>
<dbReference type="AlphaFoldDB" id="A0A7Y1ACC8"/>
<reference evidence="4 5" key="1">
    <citation type="journal article" date="2020" name="Front. Microbiol.">
        <title>Genetic Organization of the aprX-lipA2 Operon Affects the Proteolytic Potential of Pseudomonas Species in Milk.</title>
        <authorList>
            <person name="Maier C."/>
            <person name="Huptas C."/>
            <person name="von Neubeck M."/>
            <person name="Scherer S."/>
            <person name="Wenning M."/>
            <person name="Lucking G."/>
        </authorList>
    </citation>
    <scope>NUCLEOTIDE SEQUENCE [LARGE SCALE GENOMIC DNA]</scope>
    <source>
        <strain evidence="4 5">DSM 16272</strain>
    </source>
</reference>
<name>A0A7Y1ACC8_PSEVE</name>
<feature type="domain" description="Putative type VI secretion system Rhs element associated Vgr" evidence="3">
    <location>
        <begin position="1"/>
        <end position="70"/>
    </location>
</feature>
<proteinExistence type="predicted"/>
<organism evidence="4 5">
    <name type="scientific">Pseudomonas veronii</name>
    <dbReference type="NCBI Taxonomy" id="76761"/>
    <lineage>
        <taxon>Bacteria</taxon>
        <taxon>Pseudomonadati</taxon>
        <taxon>Pseudomonadota</taxon>
        <taxon>Gammaproteobacteria</taxon>
        <taxon>Pseudomonadales</taxon>
        <taxon>Pseudomonadaceae</taxon>
        <taxon>Pseudomonas</taxon>
    </lineage>
</organism>
<evidence type="ECO:0000259" key="2">
    <source>
        <dbReference type="Pfam" id="PF10106"/>
    </source>
</evidence>
<comment type="caution">
    <text evidence="4">The sequence shown here is derived from an EMBL/GenBank/DDBJ whole genome shotgun (WGS) entry which is preliminary data.</text>
</comment>